<keyword evidence="3" id="KW-1185">Reference proteome</keyword>
<accession>A0A5P1EZ34</accession>
<sequence length="346" mass="37534">MVPNVARVPRMMLGGVPALDDHLARWTKEILGRQRTRLWFLDTAHGSLNVTSGDEEHCWEACAATTRAARPRRGSPTTGGEEGHGAGRGRGRRALFSEVVNGRNGRAHFVDVTAQRNAEDLSLSVDVDDVAVISSMSALEALYKSLNSPTQLIRDVSCNSIGGEISHSLPPNATYIDLTVNNFNSSIPHPIPSLKVLSYLNVSHNSLTGPTESAFTNMQDLEQLSWSHCSEKSQFCAMARTSGVEVAISGGFARSDELTHLKAPLELRLPESHSSFSNNSLSIHSSSFNVQHLTPLASSHQTQASTSHISGGFARSNELARIPGPPELRLSEKSFFIFKQQQLANA</sequence>
<dbReference type="Gramene" id="ONK71376">
    <property type="protein sequence ID" value="ONK71376"/>
    <property type="gene ID" value="A4U43_C04F7910"/>
</dbReference>
<reference evidence="3" key="1">
    <citation type="journal article" date="2017" name="Nat. Commun.">
        <title>The asparagus genome sheds light on the origin and evolution of a young Y chromosome.</title>
        <authorList>
            <person name="Harkess A."/>
            <person name="Zhou J."/>
            <person name="Xu C."/>
            <person name="Bowers J.E."/>
            <person name="Van der Hulst R."/>
            <person name="Ayyampalayam S."/>
            <person name="Mercati F."/>
            <person name="Riccardi P."/>
            <person name="McKain M.R."/>
            <person name="Kakrana A."/>
            <person name="Tang H."/>
            <person name="Ray J."/>
            <person name="Groenendijk J."/>
            <person name="Arikit S."/>
            <person name="Mathioni S.M."/>
            <person name="Nakano M."/>
            <person name="Shan H."/>
            <person name="Telgmann-Rauber A."/>
            <person name="Kanno A."/>
            <person name="Yue Z."/>
            <person name="Chen H."/>
            <person name="Li W."/>
            <person name="Chen Y."/>
            <person name="Xu X."/>
            <person name="Zhang Y."/>
            <person name="Luo S."/>
            <person name="Chen H."/>
            <person name="Gao J."/>
            <person name="Mao Z."/>
            <person name="Pires J.C."/>
            <person name="Luo M."/>
            <person name="Kudrna D."/>
            <person name="Wing R.A."/>
            <person name="Meyers B.C."/>
            <person name="Yi K."/>
            <person name="Kong H."/>
            <person name="Lavrijsen P."/>
            <person name="Sunseri F."/>
            <person name="Falavigna A."/>
            <person name="Ye Y."/>
            <person name="Leebens-Mack J.H."/>
            <person name="Chen G."/>
        </authorList>
    </citation>
    <scope>NUCLEOTIDE SEQUENCE [LARGE SCALE GENOMIC DNA]</scope>
    <source>
        <strain evidence="3">cv. DH0086</strain>
    </source>
</reference>
<evidence type="ECO:0008006" key="4">
    <source>
        <dbReference type="Google" id="ProtNLM"/>
    </source>
</evidence>
<dbReference type="PANTHER" id="PTHR46662:SF104">
    <property type="entry name" value="GPI-ANCHORED ADHESIN-LIKE PROTEIN PGA55-RELATED"/>
    <property type="match status" value="1"/>
</dbReference>
<dbReference type="Proteomes" id="UP000243459">
    <property type="component" value="Chromosome 4"/>
</dbReference>
<name>A0A5P1EZ34_ASPOF</name>
<feature type="compositionally biased region" description="Low complexity" evidence="1">
    <location>
        <begin position="66"/>
        <end position="79"/>
    </location>
</feature>
<feature type="region of interest" description="Disordered" evidence="1">
    <location>
        <begin position="66"/>
        <end position="90"/>
    </location>
</feature>
<dbReference type="SUPFAM" id="SSF52058">
    <property type="entry name" value="L domain-like"/>
    <property type="match status" value="1"/>
</dbReference>
<evidence type="ECO:0000313" key="3">
    <source>
        <dbReference type="Proteomes" id="UP000243459"/>
    </source>
</evidence>
<proteinExistence type="predicted"/>
<dbReference type="EMBL" id="CM007384">
    <property type="protein sequence ID" value="ONK71376.1"/>
    <property type="molecule type" value="Genomic_DNA"/>
</dbReference>
<evidence type="ECO:0000313" key="2">
    <source>
        <dbReference type="EMBL" id="ONK71376.1"/>
    </source>
</evidence>
<gene>
    <name evidence="2" type="ORF">A4U43_C04F7910</name>
</gene>
<protein>
    <recommendedName>
        <fullName evidence="4">Leucine-rich repeat-containing N-terminal plant-type domain-containing protein</fullName>
    </recommendedName>
</protein>
<dbReference type="InterPro" id="IPR032675">
    <property type="entry name" value="LRR_dom_sf"/>
</dbReference>
<organism evidence="2 3">
    <name type="scientific">Asparagus officinalis</name>
    <name type="common">Garden asparagus</name>
    <dbReference type="NCBI Taxonomy" id="4686"/>
    <lineage>
        <taxon>Eukaryota</taxon>
        <taxon>Viridiplantae</taxon>
        <taxon>Streptophyta</taxon>
        <taxon>Embryophyta</taxon>
        <taxon>Tracheophyta</taxon>
        <taxon>Spermatophyta</taxon>
        <taxon>Magnoliopsida</taxon>
        <taxon>Liliopsida</taxon>
        <taxon>Asparagales</taxon>
        <taxon>Asparagaceae</taxon>
        <taxon>Asparagoideae</taxon>
        <taxon>Asparagus</taxon>
    </lineage>
</organism>
<evidence type="ECO:0000256" key="1">
    <source>
        <dbReference type="SAM" id="MobiDB-lite"/>
    </source>
</evidence>
<dbReference type="PANTHER" id="PTHR46662">
    <property type="entry name" value="DI-GLUCOSE BINDING PROTEIN WITH LEUCINE-RICH REPEAT DOMAIN-CONTAINING PROTEIN"/>
    <property type="match status" value="1"/>
</dbReference>
<dbReference type="Gene3D" id="3.80.10.10">
    <property type="entry name" value="Ribonuclease Inhibitor"/>
    <property type="match status" value="1"/>
</dbReference>
<dbReference type="AlphaFoldDB" id="A0A5P1EZ34"/>